<organism evidence="1">
    <name type="scientific">Anguilla anguilla</name>
    <name type="common">European freshwater eel</name>
    <name type="synonym">Muraena anguilla</name>
    <dbReference type="NCBI Taxonomy" id="7936"/>
    <lineage>
        <taxon>Eukaryota</taxon>
        <taxon>Metazoa</taxon>
        <taxon>Chordata</taxon>
        <taxon>Craniata</taxon>
        <taxon>Vertebrata</taxon>
        <taxon>Euteleostomi</taxon>
        <taxon>Actinopterygii</taxon>
        <taxon>Neopterygii</taxon>
        <taxon>Teleostei</taxon>
        <taxon>Anguilliformes</taxon>
        <taxon>Anguillidae</taxon>
        <taxon>Anguilla</taxon>
    </lineage>
</organism>
<accession>A0A0E9WVR0</accession>
<dbReference type="AlphaFoldDB" id="A0A0E9WVR0"/>
<name>A0A0E9WVR0_ANGAN</name>
<dbReference type="EMBL" id="GBXM01014979">
    <property type="protein sequence ID" value="JAH93598.1"/>
    <property type="molecule type" value="Transcribed_RNA"/>
</dbReference>
<proteinExistence type="predicted"/>
<sequence length="40" mass="4684">MASGQQWVLVEMVQAFYEVNIQYIGVSRIRTWVCCDCNDK</sequence>
<protein>
    <submittedName>
        <fullName evidence="1">Uncharacterized protein</fullName>
    </submittedName>
</protein>
<evidence type="ECO:0000313" key="1">
    <source>
        <dbReference type="EMBL" id="JAH93598.1"/>
    </source>
</evidence>
<reference evidence="1" key="2">
    <citation type="journal article" date="2015" name="Fish Shellfish Immunol.">
        <title>Early steps in the European eel (Anguilla anguilla)-Vibrio vulnificus interaction in the gills: Role of the RtxA13 toxin.</title>
        <authorList>
            <person name="Callol A."/>
            <person name="Pajuelo D."/>
            <person name="Ebbesson L."/>
            <person name="Teles M."/>
            <person name="MacKenzie S."/>
            <person name="Amaro C."/>
        </authorList>
    </citation>
    <scope>NUCLEOTIDE SEQUENCE</scope>
</reference>
<reference evidence="1" key="1">
    <citation type="submission" date="2014-11" db="EMBL/GenBank/DDBJ databases">
        <authorList>
            <person name="Amaro Gonzalez C."/>
        </authorList>
    </citation>
    <scope>NUCLEOTIDE SEQUENCE</scope>
</reference>